<evidence type="ECO:0000256" key="1">
    <source>
        <dbReference type="ARBA" id="ARBA00022598"/>
    </source>
</evidence>
<dbReference type="RefSeq" id="WP_123164993.1">
    <property type="nucleotide sequence ID" value="NZ_RIAX01000004.1"/>
</dbReference>
<keyword evidence="8" id="KW-1185">Reference proteome</keyword>
<dbReference type="EMBL" id="RIAX01000004">
    <property type="protein sequence ID" value="RNF39798.1"/>
    <property type="molecule type" value="Genomic_DNA"/>
</dbReference>
<dbReference type="PANTHER" id="PTHR43334:SF1">
    <property type="entry name" value="3-HYDROXYPROPIONATE--COA LIGASE [ADP-FORMING]"/>
    <property type="match status" value="1"/>
</dbReference>
<keyword evidence="1" id="KW-0436">Ligase</keyword>
<dbReference type="InterPro" id="IPR011761">
    <property type="entry name" value="ATP-grasp"/>
</dbReference>
<dbReference type="GO" id="GO:0005524">
    <property type="term" value="F:ATP binding"/>
    <property type="evidence" value="ECO:0007669"/>
    <property type="project" value="UniProtKB-UniRule"/>
</dbReference>
<evidence type="ECO:0000313" key="7">
    <source>
        <dbReference type="EMBL" id="RNF39798.1"/>
    </source>
</evidence>
<dbReference type="GO" id="GO:0046872">
    <property type="term" value="F:metal ion binding"/>
    <property type="evidence" value="ECO:0007669"/>
    <property type="project" value="InterPro"/>
</dbReference>
<proteinExistence type="inferred from homology"/>
<dbReference type="SUPFAM" id="SSF52210">
    <property type="entry name" value="Succinyl-CoA synthetase domains"/>
    <property type="match status" value="2"/>
</dbReference>
<dbReference type="FunFam" id="3.30.1490.20:FF:000020">
    <property type="entry name" value="Protein lysine acetyltransferase"/>
    <property type="match status" value="1"/>
</dbReference>
<evidence type="ECO:0000313" key="8">
    <source>
        <dbReference type="Proteomes" id="UP000275473"/>
    </source>
</evidence>
<comment type="similarity">
    <text evidence="4">In the N-terminal section; belongs to the acetate CoA ligase alpha subunit family.</text>
</comment>
<reference evidence="7 8" key="1">
    <citation type="journal article" date="2018" name="Int. J. Syst. Evol. Microbiol.">
        <title>Planococcus salinus sp. nov., a moderately halophilic bacterium isolated from a saline-alkali soil.</title>
        <authorList>
            <person name="Gan L."/>
        </authorList>
    </citation>
    <scope>NUCLEOTIDE SEQUENCE [LARGE SCALE GENOMIC DNA]</scope>
    <source>
        <strain evidence="7 8">LCB217</strain>
    </source>
</reference>
<dbReference type="SMART" id="SM00881">
    <property type="entry name" value="CoA_binding"/>
    <property type="match status" value="1"/>
</dbReference>
<dbReference type="Gene3D" id="3.30.470.20">
    <property type="entry name" value="ATP-grasp fold, B domain"/>
    <property type="match status" value="1"/>
</dbReference>
<feature type="domain" description="ATP-grasp" evidence="6">
    <location>
        <begin position="489"/>
        <end position="525"/>
    </location>
</feature>
<dbReference type="InterPro" id="IPR013815">
    <property type="entry name" value="ATP_grasp_subdomain_1"/>
</dbReference>
<comment type="caution">
    <text evidence="7">The sequence shown here is derived from an EMBL/GenBank/DDBJ whole genome shotgun (WGS) entry which is preliminary data.</text>
</comment>
<dbReference type="OrthoDB" id="9807426at2"/>
<dbReference type="Proteomes" id="UP000275473">
    <property type="component" value="Unassembled WGS sequence"/>
</dbReference>
<dbReference type="InterPro" id="IPR051538">
    <property type="entry name" value="Acyl-CoA_Synth/Transferase"/>
</dbReference>
<dbReference type="Gene3D" id="3.40.50.261">
    <property type="entry name" value="Succinyl-CoA synthetase domains"/>
    <property type="match status" value="2"/>
</dbReference>
<evidence type="ECO:0000256" key="3">
    <source>
        <dbReference type="ARBA" id="ARBA00022840"/>
    </source>
</evidence>
<accession>A0A3M8P830</accession>
<gene>
    <name evidence="7" type="ORF">EEX84_07470</name>
</gene>
<dbReference type="InterPro" id="IPR016102">
    <property type="entry name" value="Succinyl-CoA_synth-like"/>
</dbReference>
<evidence type="ECO:0000256" key="4">
    <source>
        <dbReference type="ARBA" id="ARBA00060888"/>
    </source>
</evidence>
<evidence type="ECO:0000256" key="5">
    <source>
        <dbReference type="PROSITE-ProRule" id="PRU00409"/>
    </source>
</evidence>
<dbReference type="InterPro" id="IPR032875">
    <property type="entry name" value="Succ_CoA_lig_flav_dom"/>
</dbReference>
<keyword evidence="3 5" id="KW-0067">ATP-binding</keyword>
<organism evidence="7 8">
    <name type="scientific">Planococcus salinus</name>
    <dbReference type="NCBI Taxonomy" id="1848460"/>
    <lineage>
        <taxon>Bacteria</taxon>
        <taxon>Bacillati</taxon>
        <taxon>Bacillota</taxon>
        <taxon>Bacilli</taxon>
        <taxon>Bacillales</taxon>
        <taxon>Caryophanaceae</taxon>
        <taxon>Planococcus</taxon>
    </lineage>
</organism>
<dbReference type="Pfam" id="PF13549">
    <property type="entry name" value="ATP-grasp_5"/>
    <property type="match status" value="1"/>
</dbReference>
<dbReference type="GO" id="GO:0016874">
    <property type="term" value="F:ligase activity"/>
    <property type="evidence" value="ECO:0007669"/>
    <property type="project" value="UniProtKB-KW"/>
</dbReference>
<dbReference type="PROSITE" id="PS50975">
    <property type="entry name" value="ATP_GRASP"/>
    <property type="match status" value="1"/>
</dbReference>
<sequence>MKNDNLQKLFNPESIAIIGASPDKKKIGGRPLDYLQKYGYEGRILPINPKYDDINNLTCYPDILSAEGEVDLAIIALPSQAVVETFKKCIEKNVRSVIIFSAGFGELDEQGAKEQEEITALAEKHGIRVLGPNCLGMFNVKKGVYSTFSTIIEEEQPIESNIGFVSQSGAFGSHVFTLARQNKIGFSYFIATGNECDVDVADCIKFLAEDPGTDVIACYIEGTKDGAKLIEALQLAHENNKPVIAIKVGKTDVGMKAALSHTGSLVGADTVFDTIFKQNGVYRANTIEEFLDVTYAASKLPFPKGRNVAVFTVSGGVGILLADQLTENGLLLPETPESVKEKLRDILPIAGVQNPIDTTAQISYMPTLLEDFMESVLSSGKYDSAIVFLGFAGLKLDSLEARIKSLVKVKNLFKDIPQMIVTINSETSKQMFNDAGLYVLDDPTRAVIVTKALNYLSTAVIEEEAEQVEFPKGKELADSPSLLTEYKSKEILASYNIPITREALAVTAEEAVRYAGEIGYPVVLKGMSPQILHKTDKGLVCLSIKTEEDVREKFQELKTIIEETEGAGFEGVLVQEMLQKDSVEMYIGSKKDPIFGQMVLVGMGGVYIEVLKDVSMRKAPVSVNEAEKMIEELQASLILKSYRGKPAYDTKELSSLISKFSHFIASNPEQIAEADLNPVMVFTEGEGVKVADGLMTLENQVREERSALIASK</sequence>
<protein>
    <submittedName>
        <fullName evidence="7">CoA-binding protein</fullName>
    </submittedName>
</protein>
<dbReference type="Pfam" id="PF13380">
    <property type="entry name" value="CoA_binding_2"/>
    <property type="match status" value="1"/>
</dbReference>
<dbReference type="InterPro" id="IPR003781">
    <property type="entry name" value="CoA-bd"/>
</dbReference>
<dbReference type="Gene3D" id="3.30.1490.20">
    <property type="entry name" value="ATP-grasp fold, A domain"/>
    <property type="match status" value="1"/>
</dbReference>
<dbReference type="SUPFAM" id="SSF56059">
    <property type="entry name" value="Glutathione synthetase ATP-binding domain-like"/>
    <property type="match status" value="1"/>
</dbReference>
<keyword evidence="2 5" id="KW-0547">Nucleotide-binding</keyword>
<dbReference type="SUPFAM" id="SSF51735">
    <property type="entry name" value="NAD(P)-binding Rossmann-fold domains"/>
    <property type="match status" value="1"/>
</dbReference>
<dbReference type="PANTHER" id="PTHR43334">
    <property type="entry name" value="ACETATE--COA LIGASE [ADP-FORMING]"/>
    <property type="match status" value="1"/>
</dbReference>
<dbReference type="Gene3D" id="3.40.50.720">
    <property type="entry name" value="NAD(P)-binding Rossmann-like Domain"/>
    <property type="match status" value="1"/>
</dbReference>
<dbReference type="InterPro" id="IPR036291">
    <property type="entry name" value="NAD(P)-bd_dom_sf"/>
</dbReference>
<evidence type="ECO:0000256" key="2">
    <source>
        <dbReference type="ARBA" id="ARBA00022741"/>
    </source>
</evidence>
<dbReference type="AlphaFoldDB" id="A0A3M8P830"/>
<evidence type="ECO:0000259" key="6">
    <source>
        <dbReference type="PROSITE" id="PS50975"/>
    </source>
</evidence>
<dbReference type="Pfam" id="PF13607">
    <property type="entry name" value="Succ_CoA_lig"/>
    <property type="match status" value="1"/>
</dbReference>
<name>A0A3M8P830_9BACL</name>